<evidence type="ECO:0000256" key="1">
    <source>
        <dbReference type="ARBA" id="ARBA00010936"/>
    </source>
</evidence>
<dbReference type="HAMAP" id="MF_00114">
    <property type="entry name" value="DeoC_type1"/>
    <property type="match status" value="1"/>
</dbReference>
<feature type="active site" description="Proton donor/acceptor" evidence="7">
    <location>
        <position position="184"/>
    </location>
</feature>
<organism evidence="9">
    <name type="scientific">candidate division WOR-3 bacterium</name>
    <dbReference type="NCBI Taxonomy" id="2052148"/>
    <lineage>
        <taxon>Bacteria</taxon>
        <taxon>Bacteria division WOR-3</taxon>
    </lineage>
</organism>
<accession>A0A7C4WA37</accession>
<evidence type="ECO:0000313" key="8">
    <source>
        <dbReference type="EMBL" id="HGQ55412.1"/>
    </source>
</evidence>
<dbReference type="UniPathway" id="UPA00002">
    <property type="reaction ID" value="UER00468"/>
</dbReference>
<name>A0A7C4WA37_UNCW3</name>
<dbReference type="SMART" id="SM01133">
    <property type="entry name" value="DeoC"/>
    <property type="match status" value="1"/>
</dbReference>
<gene>
    <name evidence="7 9" type="primary">deoC</name>
    <name evidence="9" type="ORF">ENT60_01325</name>
    <name evidence="8" type="ORF">ENU28_02975</name>
</gene>
<dbReference type="GO" id="GO:0016052">
    <property type="term" value="P:carbohydrate catabolic process"/>
    <property type="evidence" value="ECO:0007669"/>
    <property type="project" value="TreeGrafter"/>
</dbReference>
<dbReference type="InterPro" id="IPR028581">
    <property type="entry name" value="DeoC_typeI"/>
</dbReference>
<feature type="active site" description="Schiff-base intermediate with acetaldehyde" evidence="7">
    <location>
        <position position="155"/>
    </location>
</feature>
<keyword evidence="3 7" id="KW-0456">Lyase</keyword>
<dbReference type="EC" id="4.1.2.4" evidence="7"/>
<dbReference type="InterPro" id="IPR011343">
    <property type="entry name" value="DeoC"/>
</dbReference>
<comment type="caution">
    <text evidence="9">The sequence shown here is derived from an EMBL/GenBank/DDBJ whole genome shotgun (WGS) entry which is preliminary data.</text>
</comment>
<dbReference type="Pfam" id="PF01791">
    <property type="entry name" value="DeoC"/>
    <property type="match status" value="1"/>
</dbReference>
<proteinExistence type="inferred from homology"/>
<sequence length="226" mass="25493">MEEIKNFNKYIDHTILRPEATKQEIIQVCQEAIKYNFATCFLPPCYLKLAKEILKDSQVKLGAPISFPFGYQDTEIKVLETKKAIEEGAEEIDMVINISYLKSKEYDKLLEDISRVVEAAKPYGVKVIVETCYLTREEKIKILEIAIKAGCEYIKTSTGFGPKGAELEDIRLFKELAKDKIKIKASGGIRTYLQAKNLIIAGASRIGTSAGVKIMNEYLNLIGREK</sequence>
<dbReference type="InterPro" id="IPR013785">
    <property type="entry name" value="Aldolase_TIM"/>
</dbReference>
<feature type="active site" description="Proton donor/acceptor" evidence="7">
    <location>
        <position position="93"/>
    </location>
</feature>
<dbReference type="SUPFAM" id="SSF51569">
    <property type="entry name" value="Aldolase"/>
    <property type="match status" value="1"/>
</dbReference>
<dbReference type="GO" id="GO:0009264">
    <property type="term" value="P:deoxyribonucleotide catabolic process"/>
    <property type="evidence" value="ECO:0007669"/>
    <property type="project" value="UniProtKB-UniRule"/>
</dbReference>
<dbReference type="GO" id="GO:0004139">
    <property type="term" value="F:deoxyribose-phosphate aldolase activity"/>
    <property type="evidence" value="ECO:0007669"/>
    <property type="project" value="UniProtKB-UniRule"/>
</dbReference>
<dbReference type="NCBIfam" id="TIGR00126">
    <property type="entry name" value="deoC"/>
    <property type="match status" value="1"/>
</dbReference>
<evidence type="ECO:0000256" key="6">
    <source>
        <dbReference type="ARBA" id="ARBA00056337"/>
    </source>
</evidence>
<reference evidence="9" key="1">
    <citation type="journal article" date="2020" name="mSystems">
        <title>Genome- and Community-Level Interaction Insights into Carbon Utilization and Element Cycling Functions of Hydrothermarchaeota in Hydrothermal Sediment.</title>
        <authorList>
            <person name="Zhou Z."/>
            <person name="Liu Y."/>
            <person name="Xu W."/>
            <person name="Pan J."/>
            <person name="Luo Z.H."/>
            <person name="Li M."/>
        </authorList>
    </citation>
    <scope>NUCLEOTIDE SEQUENCE [LARGE SCALE GENOMIC DNA]</scope>
    <source>
        <strain evidence="9">SpSt-594</strain>
        <strain evidence="8">SpSt-655</strain>
    </source>
</reference>
<comment type="function">
    <text evidence="6 7">Catalyzes a reversible aldol reaction between acetaldehyde and D-glyceraldehyde 3-phosphate to generate 2-deoxy-D-ribose 5-phosphate.</text>
</comment>
<evidence type="ECO:0000256" key="4">
    <source>
        <dbReference type="ARBA" id="ARBA00023270"/>
    </source>
</evidence>
<keyword evidence="4 7" id="KW-0704">Schiff base</keyword>
<evidence type="ECO:0000256" key="5">
    <source>
        <dbReference type="ARBA" id="ARBA00048791"/>
    </source>
</evidence>
<dbReference type="PIRSF" id="PIRSF001357">
    <property type="entry name" value="DeoC"/>
    <property type="match status" value="1"/>
</dbReference>
<dbReference type="GO" id="GO:0006018">
    <property type="term" value="P:2-deoxyribose 1-phosphate catabolic process"/>
    <property type="evidence" value="ECO:0007669"/>
    <property type="project" value="UniProtKB-UniRule"/>
</dbReference>
<dbReference type="PANTHER" id="PTHR10889">
    <property type="entry name" value="DEOXYRIBOSE-PHOSPHATE ALDOLASE"/>
    <property type="match status" value="1"/>
</dbReference>
<dbReference type="GO" id="GO:0005737">
    <property type="term" value="C:cytoplasm"/>
    <property type="evidence" value="ECO:0007669"/>
    <property type="project" value="UniProtKB-SubCell"/>
</dbReference>
<evidence type="ECO:0000256" key="3">
    <source>
        <dbReference type="ARBA" id="ARBA00023239"/>
    </source>
</evidence>
<dbReference type="Gene3D" id="3.20.20.70">
    <property type="entry name" value="Aldolase class I"/>
    <property type="match status" value="1"/>
</dbReference>
<dbReference type="EMBL" id="DSZH01000062">
    <property type="protein sequence ID" value="HGU47192.1"/>
    <property type="molecule type" value="Genomic_DNA"/>
</dbReference>
<comment type="catalytic activity">
    <reaction evidence="5 7">
        <text>2-deoxy-D-ribose 5-phosphate = D-glyceraldehyde 3-phosphate + acetaldehyde</text>
        <dbReference type="Rhea" id="RHEA:12821"/>
        <dbReference type="ChEBI" id="CHEBI:15343"/>
        <dbReference type="ChEBI" id="CHEBI:59776"/>
        <dbReference type="ChEBI" id="CHEBI:62877"/>
        <dbReference type="EC" id="4.1.2.4"/>
    </reaction>
</comment>
<comment type="similarity">
    <text evidence="1 7">Belongs to the DeoC/FbaB aldolase family. DeoC type 1 subfamily.</text>
</comment>
<protein>
    <recommendedName>
        <fullName evidence="7">Deoxyribose-phosphate aldolase</fullName>
        <shortName evidence="7">DERA</shortName>
        <ecNumber evidence="7">4.1.2.4</ecNumber>
    </recommendedName>
    <alternativeName>
        <fullName evidence="7">2-deoxy-D-ribose 5-phosphate aldolase</fullName>
    </alternativeName>
    <alternativeName>
        <fullName evidence="7">Phosphodeoxyriboaldolase</fullName>
        <shortName evidence="7">Deoxyriboaldolase</shortName>
    </alternativeName>
</protein>
<dbReference type="FunFam" id="3.20.20.70:FF:000044">
    <property type="entry name" value="Deoxyribose-phosphate aldolase"/>
    <property type="match status" value="1"/>
</dbReference>
<evidence type="ECO:0000256" key="2">
    <source>
        <dbReference type="ARBA" id="ARBA00022490"/>
    </source>
</evidence>
<evidence type="ECO:0000313" key="9">
    <source>
        <dbReference type="EMBL" id="HGU47192.1"/>
    </source>
</evidence>
<dbReference type="InterPro" id="IPR002915">
    <property type="entry name" value="DeoC/FbaB/LacD_aldolase"/>
</dbReference>
<dbReference type="PANTHER" id="PTHR10889:SF1">
    <property type="entry name" value="DEOXYRIBOSE-PHOSPHATE ALDOLASE"/>
    <property type="match status" value="1"/>
</dbReference>
<dbReference type="EMBL" id="DTBX01000105">
    <property type="protein sequence ID" value="HGQ55412.1"/>
    <property type="molecule type" value="Genomic_DNA"/>
</dbReference>
<dbReference type="CDD" id="cd00959">
    <property type="entry name" value="DeoC"/>
    <property type="match status" value="1"/>
</dbReference>
<comment type="subcellular location">
    <subcellularLocation>
        <location evidence="7">Cytoplasm</location>
    </subcellularLocation>
</comment>
<evidence type="ECO:0000256" key="7">
    <source>
        <dbReference type="HAMAP-Rule" id="MF_00114"/>
    </source>
</evidence>
<comment type="pathway">
    <text evidence="7">Carbohydrate degradation; 2-deoxy-D-ribose 1-phosphate degradation; D-glyceraldehyde 3-phosphate and acetaldehyde from 2-deoxy-alpha-D-ribose 1-phosphate: step 2/2.</text>
</comment>
<dbReference type="AlphaFoldDB" id="A0A7C4WA37"/>
<keyword evidence="2 7" id="KW-0963">Cytoplasm</keyword>